<comment type="cofactor">
    <cofactor evidence="1">
        <name>FAD</name>
        <dbReference type="ChEBI" id="CHEBI:57692"/>
    </cofactor>
</comment>
<dbReference type="Gene3D" id="3.50.50.60">
    <property type="entry name" value="FAD/NAD(P)-binding domain"/>
    <property type="match status" value="2"/>
</dbReference>
<keyword evidence="5" id="KW-0521">NADP</keyword>
<dbReference type="InParanoid" id="A0A1Y1UDZ6"/>
<dbReference type="Pfam" id="PF00743">
    <property type="entry name" value="FMO-like"/>
    <property type="match status" value="2"/>
</dbReference>
<keyword evidence="6" id="KW-0560">Oxidoreductase</keyword>
<organism evidence="7 8">
    <name type="scientific">Kockovaella imperatae</name>
    <dbReference type="NCBI Taxonomy" id="4999"/>
    <lineage>
        <taxon>Eukaryota</taxon>
        <taxon>Fungi</taxon>
        <taxon>Dikarya</taxon>
        <taxon>Basidiomycota</taxon>
        <taxon>Agaricomycotina</taxon>
        <taxon>Tremellomycetes</taxon>
        <taxon>Tremellales</taxon>
        <taxon>Cuniculitremaceae</taxon>
        <taxon>Kockovaella</taxon>
    </lineage>
</organism>
<dbReference type="InterPro" id="IPR020946">
    <property type="entry name" value="Flavin_mOase-like"/>
</dbReference>
<dbReference type="InterPro" id="IPR000960">
    <property type="entry name" value="Flavin_mOase"/>
</dbReference>
<dbReference type="SUPFAM" id="SSF51905">
    <property type="entry name" value="FAD/NAD(P)-binding domain"/>
    <property type="match status" value="1"/>
</dbReference>
<dbReference type="PRINTS" id="PR00370">
    <property type="entry name" value="FMOXYGENASE"/>
</dbReference>
<evidence type="ECO:0000256" key="6">
    <source>
        <dbReference type="ARBA" id="ARBA00023002"/>
    </source>
</evidence>
<sequence>MCPGSVRVAVIGAGASGLAQLKQLLDAFARPNTPQLDVVVYESQREVGGTWFRSSHDKKKYIRHTDSDGQLFFSPDAENPSPMYDGLRTNLPYDLMSYRDFPMEHDDIFPDQPAVERYLRDYAKKFDLYKYIRFNTPVKRLYRHGKWRIETDTVEDFDFVCVANGHYADSWIPLIPGLDSFPGEVLHSRYYRCPEDYAGKSVMVVGSFASGSDLSRQLAGLNLTGRSMTVYLSSSGSTYSPPPGPDDPPQPWREYIRNVPLISRIDETKISFEDGSQVDDVDTLIFATGYRYSLPFCKAFDEPWKSTPPLDRIDGSLSGLSMRQLDELLLFLKDDRTISFPVLQYQIVPFPLAEVQARLTAFLWAGLFMLPEHLNLPSNPSNHHSTPPATPPDTPVRKVVSMRQNLVFGAPYEFIYAEYLMDLMRGVDGDDTPSHWQRIEPWRRERRADKALRRKLLGY</sequence>
<gene>
    <name evidence="7" type="ORF">BD324DRAFT_628099</name>
</gene>
<keyword evidence="3" id="KW-0285">Flavoprotein</keyword>
<dbReference type="OrthoDB" id="66881at2759"/>
<dbReference type="InterPro" id="IPR050346">
    <property type="entry name" value="FMO-like"/>
</dbReference>
<name>A0A1Y1UDZ6_9TREE</name>
<dbReference type="GO" id="GO:0004499">
    <property type="term" value="F:N,N-dimethylaniline monooxygenase activity"/>
    <property type="evidence" value="ECO:0007669"/>
    <property type="project" value="InterPro"/>
</dbReference>
<dbReference type="STRING" id="4999.A0A1Y1UDZ6"/>
<evidence type="ECO:0000313" key="7">
    <source>
        <dbReference type="EMBL" id="ORX36263.1"/>
    </source>
</evidence>
<dbReference type="RefSeq" id="XP_021870364.1">
    <property type="nucleotide sequence ID" value="XM_022016084.1"/>
</dbReference>
<keyword evidence="4" id="KW-0274">FAD</keyword>
<evidence type="ECO:0000256" key="3">
    <source>
        <dbReference type="ARBA" id="ARBA00022630"/>
    </source>
</evidence>
<comment type="caution">
    <text evidence="7">The sequence shown here is derived from an EMBL/GenBank/DDBJ whole genome shotgun (WGS) entry which is preliminary data.</text>
</comment>
<evidence type="ECO:0000256" key="4">
    <source>
        <dbReference type="ARBA" id="ARBA00022827"/>
    </source>
</evidence>
<dbReference type="Proteomes" id="UP000193218">
    <property type="component" value="Unassembled WGS sequence"/>
</dbReference>
<keyword evidence="8" id="KW-1185">Reference proteome</keyword>
<dbReference type="EMBL" id="NBSH01000008">
    <property type="protein sequence ID" value="ORX36263.1"/>
    <property type="molecule type" value="Genomic_DNA"/>
</dbReference>
<evidence type="ECO:0000313" key="8">
    <source>
        <dbReference type="Proteomes" id="UP000193218"/>
    </source>
</evidence>
<dbReference type="PANTHER" id="PTHR23023">
    <property type="entry name" value="DIMETHYLANILINE MONOOXYGENASE"/>
    <property type="match status" value="1"/>
</dbReference>
<evidence type="ECO:0000256" key="5">
    <source>
        <dbReference type="ARBA" id="ARBA00022857"/>
    </source>
</evidence>
<reference evidence="7 8" key="1">
    <citation type="submission" date="2017-03" db="EMBL/GenBank/DDBJ databases">
        <title>Widespread Adenine N6-methylation of Active Genes in Fungi.</title>
        <authorList>
            <consortium name="DOE Joint Genome Institute"/>
            <person name="Mondo S.J."/>
            <person name="Dannebaum R.O."/>
            <person name="Kuo R.C."/>
            <person name="Louie K.B."/>
            <person name="Bewick A.J."/>
            <person name="Labutti K."/>
            <person name="Haridas S."/>
            <person name="Kuo A."/>
            <person name="Salamov A."/>
            <person name="Ahrendt S.R."/>
            <person name="Lau R."/>
            <person name="Bowen B.P."/>
            <person name="Lipzen A."/>
            <person name="Sullivan W."/>
            <person name="Andreopoulos W.B."/>
            <person name="Clum A."/>
            <person name="Lindquist E."/>
            <person name="Daum C."/>
            <person name="Northen T.R."/>
            <person name="Ramamoorthy G."/>
            <person name="Schmitz R.J."/>
            <person name="Gryganskyi A."/>
            <person name="Culley D."/>
            <person name="Magnuson J."/>
            <person name="James T.Y."/>
            <person name="O'Malley M.A."/>
            <person name="Stajich J.E."/>
            <person name="Spatafora J.W."/>
            <person name="Visel A."/>
            <person name="Grigoriev I.V."/>
        </authorList>
    </citation>
    <scope>NUCLEOTIDE SEQUENCE [LARGE SCALE GENOMIC DNA]</scope>
    <source>
        <strain evidence="7 8">NRRL Y-17943</strain>
    </source>
</reference>
<evidence type="ECO:0000256" key="1">
    <source>
        <dbReference type="ARBA" id="ARBA00001974"/>
    </source>
</evidence>
<evidence type="ECO:0000256" key="2">
    <source>
        <dbReference type="ARBA" id="ARBA00009183"/>
    </source>
</evidence>
<proteinExistence type="inferred from homology"/>
<dbReference type="InterPro" id="IPR036188">
    <property type="entry name" value="FAD/NAD-bd_sf"/>
</dbReference>
<accession>A0A1Y1UDZ6</accession>
<dbReference type="GO" id="GO:0050661">
    <property type="term" value="F:NADP binding"/>
    <property type="evidence" value="ECO:0007669"/>
    <property type="project" value="InterPro"/>
</dbReference>
<dbReference type="FunFam" id="3.50.50.60:FF:000023">
    <property type="entry name" value="Dimethylaniline monooxygenase [N-oxide-forming]"/>
    <property type="match status" value="1"/>
</dbReference>
<protein>
    <submittedName>
        <fullName evidence="7">Uncharacterized protein</fullName>
    </submittedName>
</protein>
<dbReference type="GeneID" id="33557893"/>
<dbReference type="GO" id="GO:0050660">
    <property type="term" value="F:flavin adenine dinucleotide binding"/>
    <property type="evidence" value="ECO:0007669"/>
    <property type="project" value="InterPro"/>
</dbReference>
<dbReference type="FunCoup" id="A0A1Y1UDZ6">
    <property type="interactions" value="21"/>
</dbReference>
<dbReference type="AlphaFoldDB" id="A0A1Y1UDZ6"/>
<comment type="similarity">
    <text evidence="2">Belongs to the FMO family.</text>
</comment>